<evidence type="ECO:0000259" key="14">
    <source>
        <dbReference type="PROSITE" id="PS50104"/>
    </source>
</evidence>
<dbReference type="Gene3D" id="3.40.50.300">
    <property type="entry name" value="P-loop containing nucleotide triphosphate hydrolases"/>
    <property type="match status" value="1"/>
</dbReference>
<dbReference type="Gene3D" id="3.80.10.10">
    <property type="entry name" value="Ribonuclease Inhibitor"/>
    <property type="match status" value="3"/>
</dbReference>
<comment type="similarity">
    <text evidence="12">Belongs to the disease resistance TIR-NB-LRR family.</text>
</comment>
<keyword evidence="8" id="KW-0611">Plant defense</keyword>
<dbReference type="InterPro" id="IPR002182">
    <property type="entry name" value="NB-ARC"/>
</dbReference>
<dbReference type="PANTHER" id="PTHR11017:SF573">
    <property type="entry name" value="ADP-RIBOSYL CYCLASE_CYCLIC ADP-RIBOSE HYDROLASE"/>
    <property type="match status" value="1"/>
</dbReference>
<dbReference type="InterPro" id="IPR055414">
    <property type="entry name" value="LRR_R13L4/SHOC2-like"/>
</dbReference>
<dbReference type="InterPro" id="IPR058192">
    <property type="entry name" value="WHD_ROQ1-like"/>
</dbReference>
<dbReference type="InterPro" id="IPR042197">
    <property type="entry name" value="Apaf_helical"/>
</dbReference>
<keyword evidence="5" id="KW-0433">Leucine-rich repeat</keyword>
<dbReference type="EMBL" id="KC176787">
    <property type="protein sequence ID" value="AGF69192.1"/>
    <property type="molecule type" value="mRNA"/>
</dbReference>
<dbReference type="GO" id="GO:0050832">
    <property type="term" value="P:defense response to fungus"/>
    <property type="evidence" value="ECO:0007669"/>
    <property type="project" value="UniProtKB-ARBA"/>
</dbReference>
<dbReference type="GO" id="GO:0007165">
    <property type="term" value="P:signal transduction"/>
    <property type="evidence" value="ECO:0007669"/>
    <property type="project" value="InterPro"/>
</dbReference>
<name>M1NJX0_VITLA</name>
<dbReference type="InterPro" id="IPR044974">
    <property type="entry name" value="Disease_R_plants"/>
</dbReference>
<dbReference type="InterPro" id="IPR058546">
    <property type="entry name" value="RPS4B/Roq1-like_LRR"/>
</dbReference>
<feature type="region of interest" description="Disordered" evidence="13">
    <location>
        <begin position="214"/>
        <end position="239"/>
    </location>
</feature>
<dbReference type="InterPro" id="IPR027417">
    <property type="entry name" value="P-loop_NTPase"/>
</dbReference>
<dbReference type="FunFam" id="3.40.50.10140:FF:000007">
    <property type="entry name" value="Disease resistance protein (TIR-NBS-LRR class)"/>
    <property type="match status" value="1"/>
</dbReference>
<dbReference type="AlphaFoldDB" id="M1NJX0"/>
<evidence type="ECO:0000256" key="8">
    <source>
        <dbReference type="ARBA" id="ARBA00022821"/>
    </source>
</evidence>
<evidence type="ECO:0000256" key="9">
    <source>
        <dbReference type="ARBA" id="ARBA00023027"/>
    </source>
</evidence>
<comment type="subcellular location">
    <subcellularLocation>
        <location evidence="2">Cytoplasm</location>
    </subcellularLocation>
    <subcellularLocation>
        <location evidence="1">Nucleus</location>
    </subcellularLocation>
</comment>
<evidence type="ECO:0000313" key="15">
    <source>
        <dbReference type="EMBL" id="AGF69192.1"/>
    </source>
</evidence>
<dbReference type="Pfam" id="PF23282">
    <property type="entry name" value="WHD_ROQ1"/>
    <property type="match status" value="1"/>
</dbReference>
<evidence type="ECO:0000256" key="12">
    <source>
        <dbReference type="ARBA" id="ARBA00061488"/>
    </source>
</evidence>
<dbReference type="GO" id="GO:0043531">
    <property type="term" value="F:ADP binding"/>
    <property type="evidence" value="ECO:0007669"/>
    <property type="project" value="InterPro"/>
</dbReference>
<dbReference type="InterPro" id="IPR032675">
    <property type="entry name" value="LRR_dom_sf"/>
</dbReference>
<evidence type="ECO:0000256" key="3">
    <source>
        <dbReference type="ARBA" id="ARBA00011982"/>
    </source>
</evidence>
<dbReference type="InterPro" id="IPR011713">
    <property type="entry name" value="Leu-rich_rpt_3"/>
</dbReference>
<protein>
    <recommendedName>
        <fullName evidence="3">ADP-ribosyl cyclase/cyclic ADP-ribose hydrolase</fullName>
        <ecNumber evidence="3">3.2.2.6</ecNumber>
    </recommendedName>
</protein>
<evidence type="ECO:0000256" key="4">
    <source>
        <dbReference type="ARBA" id="ARBA00022490"/>
    </source>
</evidence>
<dbReference type="SUPFAM" id="SSF52058">
    <property type="entry name" value="L domain-like"/>
    <property type="match status" value="2"/>
</dbReference>
<organism evidence="15">
    <name type="scientific">Vitis labrusca</name>
    <name type="common">Concord grape</name>
    <dbReference type="NCBI Taxonomy" id="103355"/>
    <lineage>
        <taxon>Eukaryota</taxon>
        <taxon>Viridiplantae</taxon>
        <taxon>Streptophyta</taxon>
        <taxon>Embryophyta</taxon>
        <taxon>Tracheophyta</taxon>
        <taxon>Spermatophyta</taxon>
        <taxon>Magnoliopsida</taxon>
        <taxon>eudicotyledons</taxon>
        <taxon>Gunneridae</taxon>
        <taxon>Pentapetalae</taxon>
        <taxon>rosids</taxon>
        <taxon>Vitales</taxon>
        <taxon>Vitaceae</taxon>
        <taxon>Viteae</taxon>
        <taxon>Vitis</taxon>
    </lineage>
</organism>
<evidence type="ECO:0000256" key="5">
    <source>
        <dbReference type="ARBA" id="ARBA00022614"/>
    </source>
</evidence>
<keyword evidence="9" id="KW-0520">NAD</keyword>
<dbReference type="InterPro" id="IPR035897">
    <property type="entry name" value="Toll_tir_struct_dom_sf"/>
</dbReference>
<dbReference type="InterPro" id="IPR045344">
    <property type="entry name" value="C-JID"/>
</dbReference>
<keyword evidence="7" id="KW-0378">Hydrolase</keyword>
<evidence type="ECO:0000256" key="6">
    <source>
        <dbReference type="ARBA" id="ARBA00022737"/>
    </source>
</evidence>
<dbReference type="PANTHER" id="PTHR11017">
    <property type="entry name" value="LEUCINE-RICH REPEAT-CONTAINING PROTEIN"/>
    <property type="match status" value="1"/>
</dbReference>
<dbReference type="SUPFAM" id="SSF52540">
    <property type="entry name" value="P-loop containing nucleoside triphosphate hydrolases"/>
    <property type="match status" value="1"/>
</dbReference>
<dbReference type="PRINTS" id="PR00364">
    <property type="entry name" value="DISEASERSIST"/>
</dbReference>
<dbReference type="GO" id="GO:0061809">
    <property type="term" value="F:NAD+ nucleosidase activity, cyclic ADP-ribose generating"/>
    <property type="evidence" value="ECO:0007669"/>
    <property type="project" value="UniProtKB-EC"/>
</dbReference>
<evidence type="ECO:0000256" key="10">
    <source>
        <dbReference type="ARBA" id="ARBA00023242"/>
    </source>
</evidence>
<dbReference type="Gene3D" id="3.40.50.10140">
    <property type="entry name" value="Toll/interleukin-1 receptor homology (TIR) domain"/>
    <property type="match status" value="1"/>
</dbReference>
<dbReference type="SMR" id="M1NJX0"/>
<comment type="catalytic activity">
    <reaction evidence="11">
        <text>NAD(+) + H2O = ADP-D-ribose + nicotinamide + H(+)</text>
        <dbReference type="Rhea" id="RHEA:16301"/>
        <dbReference type="ChEBI" id="CHEBI:15377"/>
        <dbReference type="ChEBI" id="CHEBI:15378"/>
        <dbReference type="ChEBI" id="CHEBI:17154"/>
        <dbReference type="ChEBI" id="CHEBI:57540"/>
        <dbReference type="ChEBI" id="CHEBI:57967"/>
        <dbReference type="EC" id="3.2.2.6"/>
    </reaction>
    <physiologicalReaction direction="left-to-right" evidence="11">
        <dbReference type="Rhea" id="RHEA:16302"/>
    </physiologicalReaction>
</comment>
<sequence>MAPSSSSSSTSSTSSSTHQWKYDVFLSFRGEDTRKSFTDHLHTALCQKGINTFMDDQLRRGEQISPALLNAIEESRFSIIIFSDNYASSSWCLDELVKILDCIKVMGHRALPVFYNLNPSHVKKQTGSFAEAFAKHEQEYREKMEKVVKWREALTEVATISGWDSRDRHESKLIEEIVRDIWNKLVGTSPSYMKGLVGMESRLEAMDSLLSMFSEPDRNPTSARKGNKESNDSYKSHPQQRLKIGLWAQNLGSKLSPHKVEWERKPNAGLFNKGINFMKDVLHSRKVLIILDDVDQRQQLEDLAGYNNWFGLGSRIIITTRDRHLLTCQEVDAIYEVKELDNDEALKLFCLYAFRHRHGTEDFRQLCGHALDYTSGLPLALKVLGSSLYTKGIHEWESELNKLKQFPNKEVQNVLKTSFEGLDDNEQNIFLDIAFFYKGHDKDFVGDILDSCGFFFGIGIRNLEDKSLITISENKLCMHDLLQEMGWEIVRQKSEVPGERSRLRVHEDINHVLTTNTGTEAVEGIFLDLSESKELNFSIDAFTKMKRLRLLKICNVQIDRSLGYLSKKELIAYTHDVWTERNYLYTQNKLHLYEDSKFLSNNLRDLYWHGYPLKSFPSNFHPEKLVELNMCFSRLKQLWEGKKGFEKLKSIKLSHSQHLTKTPDFSGVPNLRRLILKGCTSLVEVHPSIGALKKLIFLNLEGCKKLKSFSSSIHMESLQILTLSGCSKLKKFPEVQGNMEHLPNLSLEGTAIKGLPLSIENLTGLALLNLKECKSLESLPRSIFKLKSLKTLILSNCTRLKKLPEIQENMESLMELFLDGSGIIELPSSIGCLNGLVFLNLKNCKKLASLPQSFCELTSLGTLTLCGCSELKELPDDLGSLQCLAELNADGSGIQEVPPSITLLTNLQKLSLAGCKGGDSKSRNMVFSFHSSPTEELRLPSFSGLYSLRVLILQRCNLSEGALPSDLGSIPSLERLDLSRNSFITIPASLSGLSRLRSLTLEYCKSLQSLPELPSSVESLNAHSCTSLETFSCSSGAYTSKKFGDLRFNFTNCFRLGENQGSDIVGAILEGIQLMSSIPKFLVPWGIPTPHNEYNALVPGSRIPEWFRHQSVGCSVNIELPPHWYNTKLMGLAFCAALNFKGAMDGYPGTEPSSFGLVCYLNDCFVETGLHSLYTPLEGSKFIESDHTLFEYISLARERWRMQLSFRHHVAGRWRWRWR</sequence>
<proteinExistence type="evidence at transcript level"/>
<dbReference type="SMART" id="SM00255">
    <property type="entry name" value="TIR"/>
    <property type="match status" value="1"/>
</dbReference>
<dbReference type="Pfam" id="PF23598">
    <property type="entry name" value="LRR_14"/>
    <property type="match status" value="1"/>
</dbReference>
<keyword evidence="4" id="KW-0963">Cytoplasm</keyword>
<dbReference type="GO" id="GO:0043068">
    <property type="term" value="P:positive regulation of programmed cell death"/>
    <property type="evidence" value="ECO:0007669"/>
    <property type="project" value="UniProtKB-ARBA"/>
</dbReference>
<evidence type="ECO:0000256" key="1">
    <source>
        <dbReference type="ARBA" id="ARBA00004123"/>
    </source>
</evidence>
<evidence type="ECO:0000256" key="11">
    <source>
        <dbReference type="ARBA" id="ARBA00047304"/>
    </source>
</evidence>
<dbReference type="Gene3D" id="1.10.8.430">
    <property type="entry name" value="Helical domain of apoptotic protease-activating factors"/>
    <property type="match status" value="1"/>
</dbReference>
<dbReference type="Pfam" id="PF01582">
    <property type="entry name" value="TIR"/>
    <property type="match status" value="1"/>
</dbReference>
<evidence type="ECO:0000256" key="13">
    <source>
        <dbReference type="SAM" id="MobiDB-lite"/>
    </source>
</evidence>
<evidence type="ECO:0000256" key="7">
    <source>
        <dbReference type="ARBA" id="ARBA00022801"/>
    </source>
</evidence>
<dbReference type="SUPFAM" id="SSF52200">
    <property type="entry name" value="Toll/Interleukin receptor TIR domain"/>
    <property type="match status" value="1"/>
</dbReference>
<keyword evidence="6" id="KW-0677">Repeat</keyword>
<dbReference type="PROSITE" id="PS50104">
    <property type="entry name" value="TIR"/>
    <property type="match status" value="1"/>
</dbReference>
<keyword evidence="10" id="KW-0539">Nucleus</keyword>
<accession>M1NJX0</accession>
<dbReference type="Pfam" id="PF20160">
    <property type="entry name" value="C-JID"/>
    <property type="match status" value="1"/>
</dbReference>
<dbReference type="Pfam" id="PF23286">
    <property type="entry name" value="LRR_13"/>
    <property type="match status" value="1"/>
</dbReference>
<dbReference type="GO" id="GO:0005634">
    <property type="term" value="C:nucleus"/>
    <property type="evidence" value="ECO:0007669"/>
    <property type="project" value="UniProtKB-SubCell"/>
</dbReference>
<evidence type="ECO:0000256" key="2">
    <source>
        <dbReference type="ARBA" id="ARBA00004496"/>
    </source>
</evidence>
<dbReference type="GO" id="GO:0005737">
    <property type="term" value="C:cytoplasm"/>
    <property type="evidence" value="ECO:0007669"/>
    <property type="project" value="UniProtKB-SubCell"/>
</dbReference>
<feature type="compositionally biased region" description="Basic and acidic residues" evidence="13">
    <location>
        <begin position="226"/>
        <end position="235"/>
    </location>
</feature>
<dbReference type="Pfam" id="PF00931">
    <property type="entry name" value="NB-ARC"/>
    <property type="match status" value="1"/>
</dbReference>
<feature type="domain" description="TIR" evidence="14">
    <location>
        <begin position="20"/>
        <end position="185"/>
    </location>
</feature>
<dbReference type="Pfam" id="PF07725">
    <property type="entry name" value="LRR_3"/>
    <property type="match status" value="1"/>
</dbReference>
<reference evidence="15" key="1">
    <citation type="submission" date="2012-11" db="EMBL/GenBank/DDBJ databases">
        <authorList>
            <person name="Wang P."/>
            <person name="Liu Y.C."/>
            <person name="Zhao H.K."/>
            <person name="Liang H.C."/>
            <person name="Fan J.J."/>
        </authorList>
    </citation>
    <scope>NUCLEOTIDE SEQUENCE</scope>
</reference>
<dbReference type="EC" id="3.2.2.6" evidence="3"/>
<dbReference type="InterPro" id="IPR000157">
    <property type="entry name" value="TIR_dom"/>
</dbReference>